<dbReference type="InterPro" id="IPR011010">
    <property type="entry name" value="DNA_brk_join_enz"/>
</dbReference>
<sequence>MPTYRKVKNRWRAEVRLKGKYKSKTFSTKAEAREWATDVESTLTGKREGSAHLIRDAFERYAREVSMDKKGAKWELVRLNLLGRYDLADVSFAHLAAEDLAVWRDWRLREVSGATVNRELNLISSVFERARKEWGWCVSNPVRDISRPKKPRPRDRRISDEEIERVLCVLGYDENDEATTCQQLTRVLFLLGIETAMRRGEMMALRWSDIHLQQRYVSIVDSKNLDQRDVPLTTRAVELLERLTQEGEGPFSFSSDTASTLFRRAVKKAEIDGLRLHDSRHEGLTRLARKLDVLDLARMVGHRNPRSLMIYYNATVSEIASRLD</sequence>
<dbReference type="Pfam" id="PF00589">
    <property type="entry name" value="Phage_integrase"/>
    <property type="match status" value="1"/>
</dbReference>
<dbReference type="SUPFAM" id="SSF56349">
    <property type="entry name" value="DNA breaking-rejoining enzymes"/>
    <property type="match status" value="1"/>
</dbReference>
<dbReference type="AlphaFoldDB" id="A0A3B1APB9"/>
<evidence type="ECO:0000259" key="3">
    <source>
        <dbReference type="PROSITE" id="PS51898"/>
    </source>
</evidence>
<dbReference type="EMBL" id="UOFX01000030">
    <property type="protein sequence ID" value="VAX07786.1"/>
    <property type="molecule type" value="Genomic_DNA"/>
</dbReference>
<accession>A0A3B1APB9</accession>
<dbReference type="GO" id="GO:0015074">
    <property type="term" value="P:DNA integration"/>
    <property type="evidence" value="ECO:0007669"/>
    <property type="project" value="InterPro"/>
</dbReference>
<dbReference type="InterPro" id="IPR013762">
    <property type="entry name" value="Integrase-like_cat_sf"/>
</dbReference>
<organism evidence="4">
    <name type="scientific">hydrothermal vent metagenome</name>
    <dbReference type="NCBI Taxonomy" id="652676"/>
    <lineage>
        <taxon>unclassified sequences</taxon>
        <taxon>metagenomes</taxon>
        <taxon>ecological metagenomes</taxon>
    </lineage>
</organism>
<protein>
    <submittedName>
        <fullName evidence="4">Shufflon-specific DNA recombinase</fullName>
    </submittedName>
</protein>
<proteinExistence type="predicted"/>
<evidence type="ECO:0000313" key="4">
    <source>
        <dbReference type="EMBL" id="VAX07786.1"/>
    </source>
</evidence>
<dbReference type="PANTHER" id="PTHR30349">
    <property type="entry name" value="PHAGE INTEGRASE-RELATED"/>
    <property type="match status" value="1"/>
</dbReference>
<name>A0A3B1APB9_9ZZZZ</name>
<keyword evidence="1" id="KW-0238">DNA-binding</keyword>
<dbReference type="Gene3D" id="1.10.150.130">
    <property type="match status" value="1"/>
</dbReference>
<dbReference type="InterPro" id="IPR010998">
    <property type="entry name" value="Integrase_recombinase_N"/>
</dbReference>
<dbReference type="PROSITE" id="PS51898">
    <property type="entry name" value="TYR_RECOMBINASE"/>
    <property type="match status" value="1"/>
</dbReference>
<dbReference type="InterPro" id="IPR002104">
    <property type="entry name" value="Integrase_catalytic"/>
</dbReference>
<keyword evidence="2" id="KW-0233">DNA recombination</keyword>
<dbReference type="InterPro" id="IPR050090">
    <property type="entry name" value="Tyrosine_recombinase_XerCD"/>
</dbReference>
<dbReference type="GO" id="GO:0003677">
    <property type="term" value="F:DNA binding"/>
    <property type="evidence" value="ECO:0007669"/>
    <property type="project" value="UniProtKB-KW"/>
</dbReference>
<dbReference type="GO" id="GO:0006310">
    <property type="term" value="P:DNA recombination"/>
    <property type="evidence" value="ECO:0007669"/>
    <property type="project" value="UniProtKB-KW"/>
</dbReference>
<gene>
    <name evidence="4" type="ORF">MNBD_GAMMA26-86</name>
</gene>
<dbReference type="Gene3D" id="1.10.443.10">
    <property type="entry name" value="Intergrase catalytic core"/>
    <property type="match status" value="1"/>
</dbReference>
<evidence type="ECO:0000256" key="2">
    <source>
        <dbReference type="ARBA" id="ARBA00023172"/>
    </source>
</evidence>
<dbReference type="CDD" id="cd00796">
    <property type="entry name" value="INT_Rci_Hp1_C"/>
    <property type="match status" value="1"/>
</dbReference>
<dbReference type="PANTHER" id="PTHR30349:SF94">
    <property type="entry name" value="INTEGRASE_RECOMBINASE HI_1414-RELATED"/>
    <property type="match status" value="1"/>
</dbReference>
<feature type="domain" description="Tyr recombinase" evidence="3">
    <location>
        <begin position="153"/>
        <end position="324"/>
    </location>
</feature>
<reference evidence="4" key="1">
    <citation type="submission" date="2018-06" db="EMBL/GenBank/DDBJ databases">
        <authorList>
            <person name="Zhirakovskaya E."/>
        </authorList>
    </citation>
    <scope>NUCLEOTIDE SEQUENCE</scope>
</reference>
<evidence type="ECO:0000256" key="1">
    <source>
        <dbReference type="ARBA" id="ARBA00023125"/>
    </source>
</evidence>